<dbReference type="Gene3D" id="3.30.70.1880">
    <property type="entry name" value="Protein of unknown function DUF881"/>
    <property type="match status" value="1"/>
</dbReference>
<feature type="compositionally biased region" description="Low complexity" evidence="2">
    <location>
        <begin position="1"/>
        <end position="13"/>
    </location>
</feature>
<dbReference type="EMBL" id="JAVDYE010000001">
    <property type="protein sequence ID" value="MDR7380648.1"/>
    <property type="molecule type" value="Genomic_DNA"/>
</dbReference>
<name>A0ABU2CH34_9MICO</name>
<dbReference type="Pfam" id="PF05949">
    <property type="entry name" value="DUF881"/>
    <property type="match status" value="1"/>
</dbReference>
<keyword evidence="3" id="KW-0812">Transmembrane</keyword>
<evidence type="ECO:0000313" key="5">
    <source>
        <dbReference type="Proteomes" id="UP001183585"/>
    </source>
</evidence>
<dbReference type="PANTHER" id="PTHR37313:SF1">
    <property type="entry name" value="UPF0749 PROTEIN RV1823"/>
    <property type="match status" value="1"/>
</dbReference>
<sequence>MTAPGTAVDRTAGTAGGGARRRPDESMTLLREVTERPLDPGYAQMAQRRAAGETTSRRSGVSVVGLLLVALLLGAATTVAVIDLRAPQPVVAKGRTVLMEQIQERSGEVEALSQRSAVLSAEVDGLRTGGLLPSALLEINELDRWVNGAVPVRGPGMVVKLTDGAGGGLVEPGDAPAESRVRDADVQFVVNELWAAGAEAVAVNDERLTSLSAIRNAGDAILVDLQPLNGPTYTIEAVGDPEDMQVDFARSAGLGFLQLLSAEYGIENEVTTSEGMYLPGTGSPTLRYAHAPRSGDAHRDEPTTDAPATPPTTEDRPEEDNG</sequence>
<keyword evidence="3" id="KW-1133">Transmembrane helix</keyword>
<dbReference type="Proteomes" id="UP001183585">
    <property type="component" value="Unassembled WGS sequence"/>
</dbReference>
<evidence type="ECO:0000256" key="1">
    <source>
        <dbReference type="ARBA" id="ARBA00009108"/>
    </source>
</evidence>
<dbReference type="InterPro" id="IPR010273">
    <property type="entry name" value="DUF881"/>
</dbReference>
<feature type="region of interest" description="Disordered" evidence="2">
    <location>
        <begin position="275"/>
        <end position="322"/>
    </location>
</feature>
<protein>
    <submittedName>
        <fullName evidence="4">Uncharacterized protein YlxW (UPF0749 family)</fullName>
    </submittedName>
</protein>
<reference evidence="4 5" key="1">
    <citation type="submission" date="2023-07" db="EMBL/GenBank/DDBJ databases">
        <title>Sequencing the genomes of 1000 actinobacteria strains.</title>
        <authorList>
            <person name="Klenk H.-P."/>
        </authorList>
    </citation>
    <scope>NUCLEOTIDE SEQUENCE [LARGE SCALE GENOMIC DNA]</scope>
    <source>
        <strain evidence="4 5">DSM 45554</strain>
    </source>
</reference>
<proteinExistence type="inferred from homology"/>
<comment type="similarity">
    <text evidence="1">Belongs to the UPF0749 family.</text>
</comment>
<keyword evidence="5" id="KW-1185">Reference proteome</keyword>
<accession>A0ABU2CH34</accession>
<dbReference type="PANTHER" id="PTHR37313">
    <property type="entry name" value="UPF0749 PROTEIN RV1825"/>
    <property type="match status" value="1"/>
</dbReference>
<comment type="caution">
    <text evidence="4">The sequence shown here is derived from an EMBL/GenBank/DDBJ whole genome shotgun (WGS) entry which is preliminary data.</text>
</comment>
<evidence type="ECO:0000256" key="2">
    <source>
        <dbReference type="SAM" id="MobiDB-lite"/>
    </source>
</evidence>
<keyword evidence="3" id="KW-0472">Membrane</keyword>
<feature type="region of interest" description="Disordered" evidence="2">
    <location>
        <begin position="1"/>
        <end position="54"/>
    </location>
</feature>
<gene>
    <name evidence="4" type="ORF">J2S48_000163</name>
</gene>
<dbReference type="RefSeq" id="WP_274992469.1">
    <property type="nucleotide sequence ID" value="NZ_JAJQQP010000002.1"/>
</dbReference>
<evidence type="ECO:0000313" key="4">
    <source>
        <dbReference type="EMBL" id="MDR7380648.1"/>
    </source>
</evidence>
<feature type="compositionally biased region" description="Basic and acidic residues" evidence="2">
    <location>
        <begin position="293"/>
        <end position="302"/>
    </location>
</feature>
<feature type="transmembrane region" description="Helical" evidence="3">
    <location>
        <begin position="63"/>
        <end position="82"/>
    </location>
</feature>
<organism evidence="4 5">
    <name type="scientific">Promicromonospora iranensis</name>
    <dbReference type="NCBI Taxonomy" id="1105144"/>
    <lineage>
        <taxon>Bacteria</taxon>
        <taxon>Bacillati</taxon>
        <taxon>Actinomycetota</taxon>
        <taxon>Actinomycetes</taxon>
        <taxon>Micrococcales</taxon>
        <taxon>Promicromonosporaceae</taxon>
        <taxon>Promicromonospora</taxon>
    </lineage>
</organism>
<evidence type="ECO:0000256" key="3">
    <source>
        <dbReference type="SAM" id="Phobius"/>
    </source>
</evidence>